<keyword evidence="1" id="KW-0812">Transmembrane</keyword>
<keyword evidence="1" id="KW-1133">Transmembrane helix</keyword>
<gene>
    <name evidence="2" type="ORF">ATL39_3118</name>
</gene>
<name>A0A419UX18_9BACL</name>
<accession>A0A419UX18</accession>
<proteinExistence type="predicted"/>
<comment type="caution">
    <text evidence="2">The sequence shown here is derived from an EMBL/GenBank/DDBJ whole genome shotgun (WGS) entry which is preliminary data.</text>
</comment>
<organism evidence="2 3">
    <name type="scientific">Sinobaca qinghaiensis</name>
    <dbReference type="NCBI Taxonomy" id="342944"/>
    <lineage>
        <taxon>Bacteria</taxon>
        <taxon>Bacillati</taxon>
        <taxon>Bacillota</taxon>
        <taxon>Bacilli</taxon>
        <taxon>Bacillales</taxon>
        <taxon>Sporolactobacillaceae</taxon>
        <taxon>Sinobaca</taxon>
    </lineage>
</organism>
<evidence type="ECO:0000313" key="3">
    <source>
        <dbReference type="Proteomes" id="UP000285120"/>
    </source>
</evidence>
<evidence type="ECO:0000256" key="1">
    <source>
        <dbReference type="SAM" id="Phobius"/>
    </source>
</evidence>
<dbReference type="RefSeq" id="WP_120194251.1">
    <property type="nucleotide sequence ID" value="NZ_RAPK01000011.1"/>
</dbReference>
<feature type="transmembrane region" description="Helical" evidence="1">
    <location>
        <begin position="78"/>
        <end position="99"/>
    </location>
</feature>
<dbReference type="AlphaFoldDB" id="A0A419UX18"/>
<dbReference type="Proteomes" id="UP000285120">
    <property type="component" value="Unassembled WGS sequence"/>
</dbReference>
<evidence type="ECO:0000313" key="2">
    <source>
        <dbReference type="EMBL" id="RKD69692.1"/>
    </source>
</evidence>
<dbReference type="EMBL" id="RAPK01000011">
    <property type="protein sequence ID" value="RKD69692.1"/>
    <property type="molecule type" value="Genomic_DNA"/>
</dbReference>
<dbReference type="OrthoDB" id="2972020at2"/>
<feature type="transmembrane region" description="Helical" evidence="1">
    <location>
        <begin position="54"/>
        <end position="72"/>
    </location>
</feature>
<feature type="transmembrane region" description="Helical" evidence="1">
    <location>
        <begin position="111"/>
        <end position="134"/>
    </location>
</feature>
<sequence>MQAELNYFIGMLFLILTIWLGGLYGIYWLVKRWYIKRNGSFRVEKHASARHQKVSFWFTVLTFPSSAAVGFLPSSAGFVVITCLVAVILIWTGYNIYIWKKESGNPDDYRFELYSASGMGGYSLIVFISFLTYLH</sequence>
<keyword evidence="1" id="KW-0472">Membrane</keyword>
<feature type="transmembrane region" description="Helical" evidence="1">
    <location>
        <begin position="6"/>
        <end position="30"/>
    </location>
</feature>
<keyword evidence="3" id="KW-1185">Reference proteome</keyword>
<protein>
    <submittedName>
        <fullName evidence="2">Uncharacterized protein</fullName>
    </submittedName>
</protein>
<reference evidence="2 3" key="1">
    <citation type="submission" date="2018-09" db="EMBL/GenBank/DDBJ databases">
        <title>Genomic Encyclopedia of Archaeal and Bacterial Type Strains, Phase II (KMG-II): from individual species to whole genera.</title>
        <authorList>
            <person name="Goeker M."/>
        </authorList>
    </citation>
    <scope>NUCLEOTIDE SEQUENCE [LARGE SCALE GENOMIC DNA]</scope>
    <source>
        <strain evidence="2 3">DSM 17008</strain>
    </source>
</reference>